<organism evidence="2 3">
    <name type="scientific">Colletotrichum zoysiae</name>
    <dbReference type="NCBI Taxonomy" id="1216348"/>
    <lineage>
        <taxon>Eukaryota</taxon>
        <taxon>Fungi</taxon>
        <taxon>Dikarya</taxon>
        <taxon>Ascomycota</taxon>
        <taxon>Pezizomycotina</taxon>
        <taxon>Sordariomycetes</taxon>
        <taxon>Hypocreomycetidae</taxon>
        <taxon>Glomerellales</taxon>
        <taxon>Glomerellaceae</taxon>
        <taxon>Colletotrichum</taxon>
        <taxon>Colletotrichum graminicola species complex</taxon>
    </lineage>
</organism>
<keyword evidence="3" id="KW-1185">Reference proteome</keyword>
<comment type="caution">
    <text evidence="2">The sequence shown here is derived from an EMBL/GenBank/DDBJ whole genome shotgun (WGS) entry which is preliminary data.</text>
</comment>
<name>A0AAD9M632_9PEZI</name>
<gene>
    <name evidence="2" type="ORF">LX32DRAFT_346069</name>
</gene>
<reference evidence="2" key="1">
    <citation type="submission" date="2021-06" db="EMBL/GenBank/DDBJ databases">
        <title>Comparative genomics, transcriptomics and evolutionary studies reveal genomic signatures of adaptation to plant cell wall in hemibiotrophic fungi.</title>
        <authorList>
            <consortium name="DOE Joint Genome Institute"/>
            <person name="Baroncelli R."/>
            <person name="Diaz J.F."/>
            <person name="Benocci T."/>
            <person name="Peng M."/>
            <person name="Battaglia E."/>
            <person name="Haridas S."/>
            <person name="Andreopoulos W."/>
            <person name="Labutti K."/>
            <person name="Pangilinan J."/>
            <person name="Floch G.L."/>
            <person name="Makela M.R."/>
            <person name="Henrissat B."/>
            <person name="Grigoriev I.V."/>
            <person name="Crouch J.A."/>
            <person name="De Vries R.P."/>
            <person name="Sukno S.A."/>
            <person name="Thon M.R."/>
        </authorList>
    </citation>
    <scope>NUCLEOTIDE SEQUENCE</scope>
    <source>
        <strain evidence="2">MAFF235873</strain>
    </source>
</reference>
<proteinExistence type="predicted"/>
<protein>
    <submittedName>
        <fullName evidence="2">Uncharacterized protein</fullName>
    </submittedName>
</protein>
<dbReference type="AlphaFoldDB" id="A0AAD9M632"/>
<evidence type="ECO:0000313" key="3">
    <source>
        <dbReference type="Proteomes" id="UP001232148"/>
    </source>
</evidence>
<accession>A0AAD9M632</accession>
<evidence type="ECO:0000313" key="2">
    <source>
        <dbReference type="EMBL" id="KAK2029878.1"/>
    </source>
</evidence>
<dbReference type="EMBL" id="MU842858">
    <property type="protein sequence ID" value="KAK2029878.1"/>
    <property type="molecule type" value="Genomic_DNA"/>
</dbReference>
<dbReference type="Proteomes" id="UP001232148">
    <property type="component" value="Unassembled WGS sequence"/>
</dbReference>
<feature type="compositionally biased region" description="Polar residues" evidence="1">
    <location>
        <begin position="10"/>
        <end position="21"/>
    </location>
</feature>
<evidence type="ECO:0000256" key="1">
    <source>
        <dbReference type="SAM" id="MobiDB-lite"/>
    </source>
</evidence>
<feature type="region of interest" description="Disordered" evidence="1">
    <location>
        <begin position="1"/>
        <end position="53"/>
    </location>
</feature>
<sequence>MFPSKRPGQACSTPTPFTATISHAGLPKAPTAAHTPSSQEPGHDGPRLPPPRPVLGYRAAGAHSTTFPLFFLGAASRMRAGRGEAEQDQKATCERAWKPDLDVRIVLQCAPLVPAAMKLYRRRIHFFALPISRPRGLSSSPSSVSHERYEGIGTACCRV</sequence>